<dbReference type="PANTHER" id="PTHR12428">
    <property type="entry name" value="OXA1"/>
    <property type="match status" value="1"/>
</dbReference>
<dbReference type="KEGG" id="piv:NCTC13079_01593"/>
<keyword evidence="5" id="KW-0653">Protein transport</keyword>
<protein>
    <submittedName>
        <fullName evidence="12">Stage III sporulation protein J</fullName>
    </submittedName>
</protein>
<dbReference type="GO" id="GO:0032977">
    <property type="term" value="F:membrane insertase activity"/>
    <property type="evidence" value="ECO:0007669"/>
    <property type="project" value="InterPro"/>
</dbReference>
<organism evidence="12 13">
    <name type="scientific">Aedoeadaptatus ivorii</name>
    <dbReference type="NCBI Taxonomy" id="54006"/>
    <lineage>
        <taxon>Bacteria</taxon>
        <taxon>Bacillati</taxon>
        <taxon>Bacillota</taxon>
        <taxon>Tissierellia</taxon>
        <taxon>Tissierellales</taxon>
        <taxon>Peptoniphilaceae</taxon>
        <taxon>Aedoeadaptatus</taxon>
    </lineage>
</organism>
<name>A0A448V3M9_9FIRM</name>
<proteinExistence type="inferred from homology"/>
<evidence type="ECO:0000256" key="10">
    <source>
        <dbReference type="SAM" id="Phobius"/>
    </source>
</evidence>
<reference evidence="12 13" key="1">
    <citation type="submission" date="2018-12" db="EMBL/GenBank/DDBJ databases">
        <authorList>
            <consortium name="Pathogen Informatics"/>
        </authorList>
    </citation>
    <scope>NUCLEOTIDE SEQUENCE [LARGE SCALE GENOMIC DNA]</scope>
    <source>
        <strain evidence="12 13">NCTC13079</strain>
    </source>
</reference>
<dbReference type="GO" id="GO:0005886">
    <property type="term" value="C:plasma membrane"/>
    <property type="evidence" value="ECO:0007669"/>
    <property type="project" value="UniProtKB-SubCell"/>
</dbReference>
<evidence type="ECO:0000256" key="1">
    <source>
        <dbReference type="ARBA" id="ARBA00004651"/>
    </source>
</evidence>
<feature type="transmembrane region" description="Helical" evidence="10">
    <location>
        <begin position="96"/>
        <end position="119"/>
    </location>
</feature>
<feature type="transmembrane region" description="Helical" evidence="10">
    <location>
        <begin position="192"/>
        <end position="214"/>
    </location>
</feature>
<accession>A0A448V3M9</accession>
<dbReference type="InterPro" id="IPR001708">
    <property type="entry name" value="YidC/ALB3/OXA1/COX18"/>
</dbReference>
<dbReference type="EMBL" id="LR134523">
    <property type="protein sequence ID" value="VEJ36387.1"/>
    <property type="molecule type" value="Genomic_DNA"/>
</dbReference>
<keyword evidence="13" id="KW-1185">Reference proteome</keyword>
<evidence type="ECO:0000256" key="6">
    <source>
        <dbReference type="ARBA" id="ARBA00022989"/>
    </source>
</evidence>
<evidence type="ECO:0000313" key="12">
    <source>
        <dbReference type="EMBL" id="VEJ36387.1"/>
    </source>
</evidence>
<dbReference type="RefSeq" id="WP_232006477.1">
    <property type="nucleotide sequence ID" value="NZ_JAUSWF010000005.1"/>
</dbReference>
<dbReference type="Pfam" id="PF02096">
    <property type="entry name" value="60KD_IMP"/>
    <property type="match status" value="1"/>
</dbReference>
<dbReference type="GO" id="GO:0051205">
    <property type="term" value="P:protein insertion into membrane"/>
    <property type="evidence" value="ECO:0007669"/>
    <property type="project" value="TreeGrafter"/>
</dbReference>
<evidence type="ECO:0000256" key="3">
    <source>
        <dbReference type="ARBA" id="ARBA00022475"/>
    </source>
</evidence>
<dbReference type="CDD" id="cd20070">
    <property type="entry name" value="5TM_YidC_Alb3"/>
    <property type="match status" value="1"/>
</dbReference>
<dbReference type="NCBIfam" id="TIGR03592">
    <property type="entry name" value="yidC_oxa1_cterm"/>
    <property type="match status" value="1"/>
</dbReference>
<keyword evidence="7 10" id="KW-0472">Membrane</keyword>
<evidence type="ECO:0000256" key="2">
    <source>
        <dbReference type="ARBA" id="ARBA00022448"/>
    </source>
</evidence>
<keyword evidence="2" id="KW-0813">Transport</keyword>
<evidence type="ECO:0000256" key="9">
    <source>
        <dbReference type="RuleBase" id="RU003945"/>
    </source>
</evidence>
<dbReference type="PANTHER" id="PTHR12428:SF65">
    <property type="entry name" value="CYTOCHROME C OXIDASE ASSEMBLY PROTEIN COX18, MITOCHONDRIAL"/>
    <property type="match status" value="1"/>
</dbReference>
<gene>
    <name evidence="12" type="primary">misCA</name>
    <name evidence="12" type="ORF">NCTC13079_01593</name>
</gene>
<dbReference type="AlphaFoldDB" id="A0A448V3M9"/>
<feature type="transmembrane region" description="Helical" evidence="10">
    <location>
        <begin position="154"/>
        <end position="171"/>
    </location>
</feature>
<evidence type="ECO:0000313" key="13">
    <source>
        <dbReference type="Proteomes" id="UP000269544"/>
    </source>
</evidence>
<keyword evidence="4 9" id="KW-0812">Transmembrane</keyword>
<evidence type="ECO:0000256" key="8">
    <source>
        <dbReference type="ARBA" id="ARBA00023186"/>
    </source>
</evidence>
<evidence type="ECO:0000256" key="5">
    <source>
        <dbReference type="ARBA" id="ARBA00022927"/>
    </source>
</evidence>
<keyword evidence="6 10" id="KW-1133">Transmembrane helix</keyword>
<sequence length="237" mass="26992">MINFLAGLLGTLLRGVYDFVSAMGAEPKAISFYAIAIVLTTLLFRFALLPLNIMQTRNQLKMAKLEPERQKLQKKYGNDPQLLAQKQQQLYKEAEFNPLSGCLPMLVQFPVLIAFYRIFQFPTKFAFQDAGFYDAIQKNFFFIQSLDHPDPTGLALPIVAAFFTWLSTYIVQKNNKAPSTESSEQMMRTMSIMMPLMILIFARRMAAGLVLYWITGSIFSILQQMISNKVVEKEAEA</sequence>
<evidence type="ECO:0000259" key="11">
    <source>
        <dbReference type="Pfam" id="PF02096"/>
    </source>
</evidence>
<dbReference type="Proteomes" id="UP000269544">
    <property type="component" value="Chromosome"/>
</dbReference>
<evidence type="ECO:0000256" key="4">
    <source>
        <dbReference type="ARBA" id="ARBA00022692"/>
    </source>
</evidence>
<dbReference type="InterPro" id="IPR028055">
    <property type="entry name" value="YidC/Oxa/ALB_C"/>
</dbReference>
<feature type="domain" description="Membrane insertase YidC/Oxa/ALB C-terminal" evidence="11">
    <location>
        <begin position="33"/>
        <end position="229"/>
    </location>
</feature>
<dbReference type="InterPro" id="IPR047196">
    <property type="entry name" value="YidC_ALB_C"/>
</dbReference>
<comment type="subcellular location">
    <subcellularLocation>
        <location evidence="1">Cell membrane</location>
        <topology evidence="1">Multi-pass membrane protein</topology>
    </subcellularLocation>
    <subcellularLocation>
        <location evidence="9">Membrane</location>
        <topology evidence="9">Multi-pass membrane protein</topology>
    </subcellularLocation>
</comment>
<keyword evidence="8" id="KW-0143">Chaperone</keyword>
<evidence type="ECO:0000256" key="7">
    <source>
        <dbReference type="ARBA" id="ARBA00023136"/>
    </source>
</evidence>
<feature type="transmembrane region" description="Helical" evidence="10">
    <location>
        <begin position="34"/>
        <end position="54"/>
    </location>
</feature>
<dbReference type="GO" id="GO:0015031">
    <property type="term" value="P:protein transport"/>
    <property type="evidence" value="ECO:0007669"/>
    <property type="project" value="UniProtKB-KW"/>
</dbReference>
<keyword evidence="3" id="KW-1003">Cell membrane</keyword>
<comment type="similarity">
    <text evidence="9">Belongs to the OXA1/ALB3/YidC family.</text>
</comment>